<proteinExistence type="predicted"/>
<dbReference type="EMBL" id="JAUOZU010000030">
    <property type="protein sequence ID" value="MDO6967113.1"/>
    <property type="molecule type" value="Genomic_DNA"/>
</dbReference>
<evidence type="ECO:0000313" key="2">
    <source>
        <dbReference type="Proteomes" id="UP001174932"/>
    </source>
</evidence>
<name>A0ABT8YTT2_9HYPH</name>
<gene>
    <name evidence="1" type="ORF">Q4481_24430</name>
</gene>
<accession>A0ABT8YTT2</accession>
<reference evidence="1" key="2">
    <citation type="submission" date="2023-07" db="EMBL/GenBank/DDBJ databases">
        <authorList>
            <person name="Shen H."/>
        </authorList>
    </citation>
    <scope>NUCLEOTIDE SEQUENCE</scope>
    <source>
        <strain evidence="1">TNR-22</strain>
    </source>
</reference>
<reference evidence="1" key="1">
    <citation type="journal article" date="2015" name="Int. J. Syst. Evol. Microbiol.">
        <title>Rhizobium alvei sp. nov., isolated from a freshwater river.</title>
        <authorList>
            <person name="Sheu S.Y."/>
            <person name="Huang H.W."/>
            <person name="Young C.C."/>
            <person name="Chen W.M."/>
        </authorList>
    </citation>
    <scope>NUCLEOTIDE SEQUENCE</scope>
    <source>
        <strain evidence="1">TNR-22</strain>
    </source>
</reference>
<sequence>MRFLVTMSENRTASSMERVACLQHRLKSLDYQKQLLVDKRLGYAFRSEDASTSYLMFKDIRALEDLDELVKGDPSWAYCSTEVMPVTTTASMMREMYKSLGPKVLGEEFEAKTMAALEGDEEPIDEDGTYSLAAKRAKDISAITSPDLLNEMWSRVIESQRLHLNSTIEFADHNPVGKPWGILIGKTNVSELQQHVESAPIFPDTDVTFENLLTLKQARNLTAMELERSRRAVPKSALFDM</sequence>
<organism evidence="1 2">
    <name type="scientific">Rhizobium alvei</name>
    <dbReference type="NCBI Taxonomy" id="1132659"/>
    <lineage>
        <taxon>Bacteria</taxon>
        <taxon>Pseudomonadati</taxon>
        <taxon>Pseudomonadota</taxon>
        <taxon>Alphaproteobacteria</taxon>
        <taxon>Hyphomicrobiales</taxon>
        <taxon>Rhizobiaceae</taxon>
        <taxon>Rhizobium/Agrobacterium group</taxon>
        <taxon>Rhizobium</taxon>
    </lineage>
</organism>
<dbReference type="RefSeq" id="WP_304379043.1">
    <property type="nucleotide sequence ID" value="NZ_JAUOZU010000030.1"/>
</dbReference>
<comment type="caution">
    <text evidence="1">The sequence shown here is derived from an EMBL/GenBank/DDBJ whole genome shotgun (WGS) entry which is preliminary data.</text>
</comment>
<dbReference type="Proteomes" id="UP001174932">
    <property type="component" value="Unassembled WGS sequence"/>
</dbReference>
<protein>
    <submittedName>
        <fullName evidence="1">Uncharacterized protein</fullName>
    </submittedName>
</protein>
<evidence type="ECO:0000313" key="1">
    <source>
        <dbReference type="EMBL" id="MDO6967113.1"/>
    </source>
</evidence>
<keyword evidence="2" id="KW-1185">Reference proteome</keyword>